<sequence>MPFSLSTPYRLASSYAGSIIIAALTPCYCSHLLSIASVFSHSHTSALLPCKPLLVGHPYPATATSLNFSIFLPHCHFFPLSSRVATSIVVAALVLSPPHQHVALFLSSSAVIIPAIAASLHCCPTALALPSPATCQRYLAVAISLQSCPTTLSTILSNATTHGTPQPLFIAHRLSRCHLLPRSATAYGFGLALVKKMNLNSLASWLKDEVERGFNRLYHIRARPLRVVGKAQHINMLDVSYRAIWTRKAVTCSVGSELSSYASSVGRQKLGGISLS</sequence>
<evidence type="ECO:0000313" key="2">
    <source>
        <dbReference type="Proteomes" id="UP000287651"/>
    </source>
</evidence>
<dbReference type="EMBL" id="AMZH03000457">
    <property type="protein sequence ID" value="RRT83646.1"/>
    <property type="molecule type" value="Genomic_DNA"/>
</dbReference>
<protein>
    <submittedName>
        <fullName evidence="1">Uncharacterized protein</fullName>
    </submittedName>
</protein>
<evidence type="ECO:0000313" key="1">
    <source>
        <dbReference type="EMBL" id="RRT83646.1"/>
    </source>
</evidence>
<reference evidence="1 2" key="1">
    <citation type="journal article" date="2014" name="Agronomy (Basel)">
        <title>A Draft Genome Sequence for Ensete ventricosum, the Drought-Tolerant Tree Against Hunger.</title>
        <authorList>
            <person name="Harrison J."/>
            <person name="Moore K.A."/>
            <person name="Paszkiewicz K."/>
            <person name="Jones T."/>
            <person name="Grant M."/>
            <person name="Ambacheew D."/>
            <person name="Muzemil S."/>
            <person name="Studholme D.J."/>
        </authorList>
    </citation>
    <scope>NUCLEOTIDE SEQUENCE [LARGE SCALE GENOMIC DNA]</scope>
</reference>
<accession>A0A427B5C5</accession>
<comment type="caution">
    <text evidence="1">The sequence shown here is derived from an EMBL/GenBank/DDBJ whole genome shotgun (WGS) entry which is preliminary data.</text>
</comment>
<name>A0A427B5C5_ENSVE</name>
<gene>
    <name evidence="1" type="ORF">B296_00003851</name>
</gene>
<proteinExistence type="predicted"/>
<organism evidence="1 2">
    <name type="scientific">Ensete ventricosum</name>
    <name type="common">Abyssinian banana</name>
    <name type="synonym">Musa ensete</name>
    <dbReference type="NCBI Taxonomy" id="4639"/>
    <lineage>
        <taxon>Eukaryota</taxon>
        <taxon>Viridiplantae</taxon>
        <taxon>Streptophyta</taxon>
        <taxon>Embryophyta</taxon>
        <taxon>Tracheophyta</taxon>
        <taxon>Spermatophyta</taxon>
        <taxon>Magnoliopsida</taxon>
        <taxon>Liliopsida</taxon>
        <taxon>Zingiberales</taxon>
        <taxon>Musaceae</taxon>
        <taxon>Ensete</taxon>
    </lineage>
</organism>
<dbReference type="AlphaFoldDB" id="A0A427B5C5"/>
<dbReference type="Proteomes" id="UP000287651">
    <property type="component" value="Unassembled WGS sequence"/>
</dbReference>